<dbReference type="InterPro" id="IPR006143">
    <property type="entry name" value="RND_pump_MFP"/>
</dbReference>
<proteinExistence type="inferred from homology"/>
<gene>
    <name evidence="5" type="ORF">HMPREF1535_03900</name>
</gene>
<dbReference type="PATRIC" id="fig|927665.4.peg.4007"/>
<reference evidence="5 6" key="1">
    <citation type="submission" date="2013-04" db="EMBL/GenBank/DDBJ databases">
        <title>The Genome Sequence of Parabacteroides goldsteinii DSM 19448.</title>
        <authorList>
            <consortium name="The Broad Institute Genomics Platform"/>
            <person name="Earl A."/>
            <person name="Ward D."/>
            <person name="Feldgarden M."/>
            <person name="Gevers D."/>
            <person name="Martens E."/>
            <person name="Sakamoto M."/>
            <person name="Benno Y."/>
            <person name="Song Y."/>
            <person name="Liu C."/>
            <person name="Lee J."/>
            <person name="Bolanos M."/>
            <person name="Vaisanen M.L."/>
            <person name="Finegold S.M."/>
            <person name="Walker B."/>
            <person name="Young S."/>
            <person name="Zeng Q."/>
            <person name="Gargeya S."/>
            <person name="Fitzgerald M."/>
            <person name="Haas B."/>
            <person name="Abouelleil A."/>
            <person name="Allen A.W."/>
            <person name="Alvarado L."/>
            <person name="Arachchi H.M."/>
            <person name="Berlin A.M."/>
            <person name="Chapman S.B."/>
            <person name="Gainer-Dewar J."/>
            <person name="Goldberg J."/>
            <person name="Griggs A."/>
            <person name="Gujja S."/>
            <person name="Hansen M."/>
            <person name="Howarth C."/>
            <person name="Imamovic A."/>
            <person name="Ireland A."/>
            <person name="Larimer J."/>
            <person name="McCowan C."/>
            <person name="Murphy C."/>
            <person name="Pearson M."/>
            <person name="Poon T.W."/>
            <person name="Priest M."/>
            <person name="Roberts A."/>
            <person name="Saif S."/>
            <person name="Shea T."/>
            <person name="Sisk P."/>
            <person name="Sykes S."/>
            <person name="Wortman J."/>
            <person name="Nusbaum C."/>
            <person name="Birren B."/>
        </authorList>
    </citation>
    <scope>NUCLEOTIDE SEQUENCE [LARGE SCALE GENOMIC DNA]</scope>
    <source>
        <strain evidence="5 6">DSM 19448</strain>
    </source>
</reference>
<dbReference type="PANTHER" id="PTHR30469">
    <property type="entry name" value="MULTIDRUG RESISTANCE PROTEIN MDTA"/>
    <property type="match status" value="1"/>
</dbReference>
<dbReference type="RefSeq" id="WP_046147148.1">
    <property type="nucleotide sequence ID" value="NZ_KQ033913.1"/>
</dbReference>
<dbReference type="Gene3D" id="2.40.30.170">
    <property type="match status" value="1"/>
</dbReference>
<dbReference type="InterPro" id="IPR058792">
    <property type="entry name" value="Beta-barrel_RND_2"/>
</dbReference>
<evidence type="ECO:0000313" key="6">
    <source>
        <dbReference type="Proteomes" id="UP000033047"/>
    </source>
</evidence>
<comment type="caution">
    <text evidence="5">The sequence shown here is derived from an EMBL/GenBank/DDBJ whole genome shotgun (WGS) entry which is preliminary data.</text>
</comment>
<dbReference type="GO" id="GO:1990281">
    <property type="term" value="C:efflux pump complex"/>
    <property type="evidence" value="ECO:0007669"/>
    <property type="project" value="TreeGrafter"/>
</dbReference>
<evidence type="ECO:0000259" key="4">
    <source>
        <dbReference type="Pfam" id="PF25989"/>
    </source>
</evidence>
<dbReference type="Pfam" id="PF25954">
    <property type="entry name" value="Beta-barrel_RND_2"/>
    <property type="match status" value="1"/>
</dbReference>
<dbReference type="AlphaFoldDB" id="A0A0F5IU25"/>
<dbReference type="Gene3D" id="1.10.287.470">
    <property type="entry name" value="Helix hairpin bin"/>
    <property type="match status" value="1"/>
</dbReference>
<dbReference type="InterPro" id="IPR058637">
    <property type="entry name" value="YknX-like_C"/>
</dbReference>
<dbReference type="HOGENOM" id="CLU_018816_1_0_10"/>
<dbReference type="PROSITE" id="PS51257">
    <property type="entry name" value="PROKAR_LIPOPROTEIN"/>
    <property type="match status" value="1"/>
</dbReference>
<evidence type="ECO:0000313" key="5">
    <source>
        <dbReference type="EMBL" id="KKB48672.1"/>
    </source>
</evidence>
<dbReference type="SUPFAM" id="SSF111369">
    <property type="entry name" value="HlyD-like secretion proteins"/>
    <property type="match status" value="1"/>
</dbReference>
<dbReference type="Proteomes" id="UP000033047">
    <property type="component" value="Unassembled WGS sequence"/>
</dbReference>
<protein>
    <submittedName>
        <fullName evidence="5">Efflux transporter, RND family, MFP subunit</fullName>
    </submittedName>
</protein>
<evidence type="ECO:0000259" key="3">
    <source>
        <dbReference type="Pfam" id="PF25973"/>
    </source>
</evidence>
<feature type="domain" description="CzcB-like barrel-sandwich hybrid" evidence="3">
    <location>
        <begin position="65"/>
        <end position="186"/>
    </location>
</feature>
<organism evidence="5 6">
    <name type="scientific">Parabacteroides goldsteinii DSM 19448 = WAL 12034</name>
    <dbReference type="NCBI Taxonomy" id="927665"/>
    <lineage>
        <taxon>Bacteria</taxon>
        <taxon>Pseudomonadati</taxon>
        <taxon>Bacteroidota</taxon>
        <taxon>Bacteroidia</taxon>
        <taxon>Bacteroidales</taxon>
        <taxon>Tannerellaceae</taxon>
        <taxon>Parabacteroides</taxon>
    </lineage>
</organism>
<accession>A0A0F5IU25</accession>
<feature type="domain" description="CusB-like beta-barrel" evidence="2">
    <location>
        <begin position="191"/>
        <end position="264"/>
    </location>
</feature>
<dbReference type="Pfam" id="PF25989">
    <property type="entry name" value="YknX_C"/>
    <property type="match status" value="1"/>
</dbReference>
<evidence type="ECO:0000259" key="2">
    <source>
        <dbReference type="Pfam" id="PF25954"/>
    </source>
</evidence>
<dbReference type="STRING" id="927665.HMPREF1535_03900"/>
<dbReference type="Pfam" id="PF25973">
    <property type="entry name" value="BSH_CzcB"/>
    <property type="match status" value="1"/>
</dbReference>
<dbReference type="NCBIfam" id="TIGR01730">
    <property type="entry name" value="RND_mfp"/>
    <property type="match status" value="1"/>
</dbReference>
<dbReference type="EMBL" id="AQHV01000021">
    <property type="protein sequence ID" value="KKB48672.1"/>
    <property type="molecule type" value="Genomic_DNA"/>
</dbReference>
<dbReference type="PANTHER" id="PTHR30469:SF20">
    <property type="entry name" value="EFFLUX RND TRANSPORTER PERIPLASMIC ADAPTOR SUBUNIT"/>
    <property type="match status" value="1"/>
</dbReference>
<dbReference type="GO" id="GO:0015562">
    <property type="term" value="F:efflux transmembrane transporter activity"/>
    <property type="evidence" value="ECO:0007669"/>
    <property type="project" value="TreeGrafter"/>
</dbReference>
<sequence length="340" mass="37251">MKIVECAGISLFIILLMSCSGQKDKSTEERVIPVKVVEITGSSLVDGQNYVGTVEEMSASSLSFQVMGNVQEILVREGQKVHKGQLLASLNRATLQDTYDASRASLVQAQDAYDRMKTLYENKSLPEIKWVEVQSKLQQAQSMESIARKNLEDASLYAPFDGVIGKRNVEAGENVQPGKPVFTLLDVGTVNIKIAVPEKEIPFIDHRKAAITVAALGGRLFEGMVTEKGITANPVSHTYEARIKLDNKDGALLPGMVCRVRVENKDRVTTISLPNNVIQLSHTGERYVWCLRDGKAKAVTVRIGELTDNGVQITDGLSEGDLVITDGYQKVSEDMKVKAL</sequence>
<dbReference type="InterPro" id="IPR058647">
    <property type="entry name" value="BSH_CzcB-like"/>
</dbReference>
<comment type="similarity">
    <text evidence="1">Belongs to the membrane fusion protein (MFP) (TC 8.A.1) family.</text>
</comment>
<dbReference type="Gene3D" id="2.40.420.20">
    <property type="match status" value="1"/>
</dbReference>
<name>A0A0F5IU25_9BACT</name>
<feature type="domain" description="YknX-like C-terminal permuted SH3-like" evidence="4">
    <location>
        <begin position="274"/>
        <end position="338"/>
    </location>
</feature>
<dbReference type="Gene3D" id="2.40.50.100">
    <property type="match status" value="1"/>
</dbReference>
<evidence type="ECO:0000256" key="1">
    <source>
        <dbReference type="ARBA" id="ARBA00009477"/>
    </source>
</evidence>